<feature type="transmembrane region" description="Helical" evidence="1">
    <location>
        <begin position="266"/>
        <end position="288"/>
    </location>
</feature>
<organism evidence="2 3">
    <name type="scientific">Stylonychia lemnae</name>
    <name type="common">Ciliate</name>
    <dbReference type="NCBI Taxonomy" id="5949"/>
    <lineage>
        <taxon>Eukaryota</taxon>
        <taxon>Sar</taxon>
        <taxon>Alveolata</taxon>
        <taxon>Ciliophora</taxon>
        <taxon>Intramacronucleata</taxon>
        <taxon>Spirotrichea</taxon>
        <taxon>Stichotrichia</taxon>
        <taxon>Sporadotrichida</taxon>
        <taxon>Oxytrichidae</taxon>
        <taxon>Stylonychinae</taxon>
        <taxon>Stylonychia</taxon>
    </lineage>
</organism>
<evidence type="ECO:0000313" key="2">
    <source>
        <dbReference type="EMBL" id="CDW72422.1"/>
    </source>
</evidence>
<dbReference type="InParanoid" id="A0A077ZRA2"/>
<evidence type="ECO:0000256" key="1">
    <source>
        <dbReference type="SAM" id="Phobius"/>
    </source>
</evidence>
<dbReference type="AlphaFoldDB" id="A0A077ZRA2"/>
<keyword evidence="3" id="KW-1185">Reference proteome</keyword>
<dbReference type="Proteomes" id="UP000039865">
    <property type="component" value="Unassembled WGS sequence"/>
</dbReference>
<keyword evidence="1" id="KW-0472">Membrane</keyword>
<reference evidence="2 3" key="1">
    <citation type="submission" date="2014-06" db="EMBL/GenBank/DDBJ databases">
        <authorList>
            <person name="Swart Estienne"/>
        </authorList>
    </citation>
    <scope>NUCLEOTIDE SEQUENCE [LARGE SCALE GENOMIC DNA]</scope>
    <source>
        <strain evidence="2 3">130c</strain>
    </source>
</reference>
<dbReference type="EMBL" id="CCKQ01001326">
    <property type="protein sequence ID" value="CDW72422.1"/>
    <property type="molecule type" value="Genomic_DNA"/>
</dbReference>
<evidence type="ECO:0000313" key="3">
    <source>
        <dbReference type="Proteomes" id="UP000039865"/>
    </source>
</evidence>
<keyword evidence="1" id="KW-0812">Transmembrane</keyword>
<keyword evidence="1" id="KW-1133">Transmembrane helix</keyword>
<proteinExistence type="predicted"/>
<sequence length="338" mass="38801">MTVAFVVFAVSGNDQPPSNVVASENSLISDNIKQIIHNEVEKTVQERLKEQNDAAISHKNEFKSNTLIFGQIKGAIQVFKQKLEELKDTGLLDKIIKDAKNQWDELPQDVKDQFKSNNDILQSLIFADDIMKYISYLKDKWKSAIQLDQLKNLNVRLDLETNQIFVESELRDSNGKPLFSLNIDENGEFTDPIAKAIMNMEFKKEETGIDSEKQSPVVVTDEQQSEKTGEIIVTSDEDQLKQKDLSVPADQSKLTEQEQFEIQREVAFKVVMFFITFIILCFALLYVYHRIQQASHPEQSKMNLQVSPQFKLIYSFDFIAGELEDQEYGNVPSGRYVR</sequence>
<gene>
    <name evidence="2" type="primary">Contig4453.g4750</name>
    <name evidence="2" type="ORF">STYLEM_1382</name>
</gene>
<name>A0A077ZRA2_STYLE</name>
<accession>A0A077ZRA2</accession>
<protein>
    <submittedName>
        <fullName evidence="2">Uncharacterized protein</fullName>
    </submittedName>
</protein>